<reference evidence="2 3" key="1">
    <citation type="submission" date="2019-02" db="EMBL/GenBank/DDBJ databases">
        <title>Deep-cultivation of Planctomycetes and their phenomic and genomic characterization uncovers novel biology.</title>
        <authorList>
            <person name="Wiegand S."/>
            <person name="Jogler M."/>
            <person name="Boedeker C."/>
            <person name="Pinto D."/>
            <person name="Vollmers J."/>
            <person name="Rivas-Marin E."/>
            <person name="Kohn T."/>
            <person name="Peeters S.H."/>
            <person name="Heuer A."/>
            <person name="Rast P."/>
            <person name="Oberbeckmann S."/>
            <person name="Bunk B."/>
            <person name="Jeske O."/>
            <person name="Meyerdierks A."/>
            <person name="Storesund J.E."/>
            <person name="Kallscheuer N."/>
            <person name="Luecker S."/>
            <person name="Lage O.M."/>
            <person name="Pohl T."/>
            <person name="Merkel B.J."/>
            <person name="Hornburger P."/>
            <person name="Mueller R.-W."/>
            <person name="Bruemmer F."/>
            <person name="Labrenz M."/>
            <person name="Spormann A.M."/>
            <person name="Op Den Camp H."/>
            <person name="Overmann J."/>
            <person name="Amann R."/>
            <person name="Jetten M.S.M."/>
            <person name="Mascher T."/>
            <person name="Medema M.H."/>
            <person name="Devos D.P."/>
            <person name="Kaster A.-K."/>
            <person name="Ovreas L."/>
            <person name="Rohde M."/>
            <person name="Galperin M.Y."/>
            <person name="Jogler C."/>
        </authorList>
    </citation>
    <scope>NUCLEOTIDE SEQUENCE [LARGE SCALE GENOMIC DNA]</scope>
    <source>
        <strain evidence="2 3">V7</strain>
    </source>
</reference>
<dbReference type="Gene3D" id="3.40.630.30">
    <property type="match status" value="1"/>
</dbReference>
<dbReference type="GO" id="GO:0016747">
    <property type="term" value="F:acyltransferase activity, transferring groups other than amino-acyl groups"/>
    <property type="evidence" value="ECO:0007669"/>
    <property type="project" value="InterPro"/>
</dbReference>
<protein>
    <recommendedName>
        <fullName evidence="1">N-acetyltransferase domain-containing protein</fullName>
    </recommendedName>
</protein>
<organism evidence="2 3">
    <name type="scientific">Crateriforma conspicua</name>
    <dbReference type="NCBI Taxonomy" id="2527996"/>
    <lineage>
        <taxon>Bacteria</taxon>
        <taxon>Pseudomonadati</taxon>
        <taxon>Planctomycetota</taxon>
        <taxon>Planctomycetia</taxon>
        <taxon>Planctomycetales</taxon>
        <taxon>Planctomycetaceae</taxon>
        <taxon>Crateriforma</taxon>
    </lineage>
</organism>
<dbReference type="OrthoDB" id="9797178at2"/>
<comment type="caution">
    <text evidence="2">The sequence shown here is derived from an EMBL/GenBank/DDBJ whole genome shotgun (WGS) entry which is preliminary data.</text>
</comment>
<dbReference type="PROSITE" id="PS51186">
    <property type="entry name" value="GNAT"/>
    <property type="match status" value="1"/>
</dbReference>
<proteinExistence type="predicted"/>
<dbReference type="Pfam" id="PF13527">
    <property type="entry name" value="Acetyltransf_9"/>
    <property type="match status" value="1"/>
</dbReference>
<evidence type="ECO:0000313" key="2">
    <source>
        <dbReference type="EMBL" id="TWU62175.1"/>
    </source>
</evidence>
<dbReference type="EMBL" id="SJPZ01000002">
    <property type="protein sequence ID" value="TWU62175.1"/>
    <property type="molecule type" value="Genomic_DNA"/>
</dbReference>
<feature type="domain" description="N-acetyltransferase" evidence="1">
    <location>
        <begin position="6"/>
        <end position="161"/>
    </location>
</feature>
<dbReference type="CDD" id="cd04301">
    <property type="entry name" value="NAT_SF"/>
    <property type="match status" value="1"/>
</dbReference>
<dbReference type="SUPFAM" id="SSF55729">
    <property type="entry name" value="Acyl-CoA N-acyltransferases (Nat)"/>
    <property type="match status" value="1"/>
</dbReference>
<gene>
    <name evidence="2" type="ORF">V7x_39040</name>
</gene>
<dbReference type="InterPro" id="IPR016181">
    <property type="entry name" value="Acyl_CoA_acyltransferase"/>
</dbReference>
<evidence type="ECO:0000313" key="3">
    <source>
        <dbReference type="Proteomes" id="UP000316476"/>
    </source>
</evidence>
<evidence type="ECO:0000259" key="1">
    <source>
        <dbReference type="PROSITE" id="PS51186"/>
    </source>
</evidence>
<name>A0A5C6FIV1_9PLAN</name>
<sequence length="186" mass="20317">MNANQITIRKSDEHDRDEILAVHLDAFGNDEGPVIATLVDQMFDDATGKPIYSLVAEADERIIGHVLFTAVTMEPGATPLKHQILAPLAVVTEQQGRGIGGRLIRDGFRRLADDGVDLVFVLGDPDYYSRFGFKPAGVCGFQAPHPIPDQHAGAWMVHELETGVIDSCGGTVKCCNALNDRKHWIE</sequence>
<dbReference type="Proteomes" id="UP000316476">
    <property type="component" value="Unassembled WGS sequence"/>
</dbReference>
<dbReference type="AlphaFoldDB" id="A0A5C6FIV1"/>
<dbReference type="InterPro" id="IPR000182">
    <property type="entry name" value="GNAT_dom"/>
</dbReference>
<dbReference type="RefSeq" id="WP_146414893.1">
    <property type="nucleotide sequence ID" value="NZ_SJPZ01000002.1"/>
</dbReference>
<accession>A0A5C6FIV1</accession>